<reference evidence="1 2" key="1">
    <citation type="submission" date="2015-04" db="EMBL/GenBank/DDBJ databases">
        <title>The draft genome sequence of Erythrobacr gangjinensis K7-2.</title>
        <authorList>
            <person name="Zhuang L."/>
            <person name="Liu Y."/>
            <person name="Shao Z."/>
        </authorList>
    </citation>
    <scope>NUCLEOTIDE SEQUENCE [LARGE SCALE GENOMIC DNA]</scope>
    <source>
        <strain evidence="1 2">K7-2</strain>
    </source>
</reference>
<gene>
    <name evidence="1" type="ORF">AAW01_00565</name>
</gene>
<dbReference type="PATRIC" id="fig|502682.8.peg.117"/>
<dbReference type="EMBL" id="LBHC01000001">
    <property type="protein sequence ID" value="KLE32599.1"/>
    <property type="molecule type" value="Genomic_DNA"/>
</dbReference>
<comment type="caution">
    <text evidence="1">The sequence shown here is derived from an EMBL/GenBank/DDBJ whole genome shotgun (WGS) entry which is preliminary data.</text>
</comment>
<keyword evidence="2" id="KW-1185">Reference proteome</keyword>
<sequence length="100" mass="11316">MSKREILENRWFALTRDALPSLATSRDWPVRFDHCFQRILLDNACGQPWREVIEAPAYRNAPDSLLQSALTLGEAVLAGKADLHRLNDRSLQMRGKLAAA</sequence>
<name>A0A0G9MPP8_9SPHN</name>
<proteinExistence type="predicted"/>
<dbReference type="GO" id="GO:0016740">
    <property type="term" value="F:transferase activity"/>
    <property type="evidence" value="ECO:0007669"/>
    <property type="project" value="UniProtKB-KW"/>
</dbReference>
<organism evidence="1 2">
    <name type="scientific">Aurantiacibacter gangjinensis</name>
    <dbReference type="NCBI Taxonomy" id="502682"/>
    <lineage>
        <taxon>Bacteria</taxon>
        <taxon>Pseudomonadati</taxon>
        <taxon>Pseudomonadota</taxon>
        <taxon>Alphaproteobacteria</taxon>
        <taxon>Sphingomonadales</taxon>
        <taxon>Erythrobacteraceae</taxon>
        <taxon>Aurantiacibacter</taxon>
    </lineage>
</organism>
<evidence type="ECO:0000313" key="1">
    <source>
        <dbReference type="EMBL" id="KLE32599.1"/>
    </source>
</evidence>
<evidence type="ECO:0000313" key="2">
    <source>
        <dbReference type="Proteomes" id="UP000053070"/>
    </source>
</evidence>
<dbReference type="STRING" id="502682.BMF35_a1539"/>
<accession>A0A0G9MPP8</accession>
<dbReference type="Proteomes" id="UP000053070">
    <property type="component" value="Unassembled WGS sequence"/>
</dbReference>
<keyword evidence="1" id="KW-0808">Transferase</keyword>
<protein>
    <submittedName>
        <fullName evidence="1">GCN5-related N-acetyltransferase</fullName>
    </submittedName>
</protein>
<dbReference type="AlphaFoldDB" id="A0A0G9MPP8"/>